<dbReference type="InterPro" id="IPR036249">
    <property type="entry name" value="Thioredoxin-like_sf"/>
</dbReference>
<organism evidence="3 4">
    <name type="scientific">Scopulibacillus cellulosilyticus</name>
    <dbReference type="NCBI Taxonomy" id="2665665"/>
    <lineage>
        <taxon>Bacteria</taxon>
        <taxon>Bacillati</taxon>
        <taxon>Bacillota</taxon>
        <taxon>Bacilli</taxon>
        <taxon>Bacillales</taxon>
        <taxon>Sporolactobacillaceae</taxon>
        <taxon>Scopulibacillus</taxon>
    </lineage>
</organism>
<evidence type="ECO:0000256" key="1">
    <source>
        <dbReference type="ARBA" id="ARBA00022490"/>
    </source>
</evidence>
<evidence type="ECO:0000313" key="3">
    <source>
        <dbReference type="EMBL" id="MFC7394119.1"/>
    </source>
</evidence>
<comment type="similarity">
    <text evidence="2">Belongs to the SpxH family.</text>
</comment>
<dbReference type="HAMAP" id="MF_02245">
    <property type="entry name" value="Adapter_SpxH"/>
    <property type="match status" value="1"/>
</dbReference>
<dbReference type="Gene3D" id="1.10.472.60">
    <property type="entry name" value="putative protein disulfide isomerase domain"/>
    <property type="match status" value="1"/>
</dbReference>
<dbReference type="Proteomes" id="UP001596505">
    <property type="component" value="Unassembled WGS sequence"/>
</dbReference>
<dbReference type="CDD" id="cd03025">
    <property type="entry name" value="DsbA_FrnE_like"/>
    <property type="match status" value="1"/>
</dbReference>
<dbReference type="Pfam" id="PF13743">
    <property type="entry name" value="Thioredoxin_5"/>
    <property type="match status" value="1"/>
</dbReference>
<dbReference type="RefSeq" id="WP_380967158.1">
    <property type="nucleotide sequence ID" value="NZ_JBHTCO010000018.1"/>
</dbReference>
<gene>
    <name evidence="2" type="primary">spxH</name>
    <name evidence="3" type="ORF">ACFQRG_14275</name>
</gene>
<dbReference type="EMBL" id="JBHTCO010000018">
    <property type="protein sequence ID" value="MFC7394119.1"/>
    <property type="molecule type" value="Genomic_DNA"/>
</dbReference>
<dbReference type="SUPFAM" id="SSF52833">
    <property type="entry name" value="Thioredoxin-like"/>
    <property type="match status" value="1"/>
</dbReference>
<accession>A0ABW2PY78</accession>
<reference evidence="4" key="1">
    <citation type="journal article" date="2019" name="Int. J. Syst. Evol. Microbiol.">
        <title>The Global Catalogue of Microorganisms (GCM) 10K type strain sequencing project: providing services to taxonomists for standard genome sequencing and annotation.</title>
        <authorList>
            <consortium name="The Broad Institute Genomics Platform"/>
            <consortium name="The Broad Institute Genome Sequencing Center for Infectious Disease"/>
            <person name="Wu L."/>
            <person name="Ma J."/>
        </authorList>
    </citation>
    <scope>NUCLEOTIDE SEQUENCE [LARGE SCALE GENOMIC DNA]</scope>
    <source>
        <strain evidence="4">CGMCC 1.16305</strain>
    </source>
</reference>
<dbReference type="PANTHER" id="PTHR13887">
    <property type="entry name" value="GLUTATHIONE S-TRANSFERASE KAPPA"/>
    <property type="match status" value="1"/>
</dbReference>
<evidence type="ECO:0000313" key="4">
    <source>
        <dbReference type="Proteomes" id="UP001596505"/>
    </source>
</evidence>
<evidence type="ECO:0000256" key="2">
    <source>
        <dbReference type="HAMAP-Rule" id="MF_02245"/>
    </source>
</evidence>
<keyword evidence="1 2" id="KW-0963">Cytoplasm</keyword>
<sequence length="299" mass="34553">MKHYNKKSMCEGSSGEYICHTNSENQYKPIELYSFTDPLCPECLGIEPIIKKLMIEYRQYLTIRHVISSSNVMDRQRHSYHRMANDNKKTTSINNPVNCDKLPNSLPSLYNVSIAVKAAELQGKAAGRRFLRRLRDKIFLEKVNTNDKNVLIDCAIETGLDIQEFTKDICSQTPIKALQCDRRITCEMEVKTLPTLVFFSVDADTEGIKVPGVYPYDVYVQILSDLLGDKPKANDLPPIKEFMQIFKMVATKELSIVYDMNDKEIEREMKKLQLKQIVERVSFPLGTFWRYIQQSEESI</sequence>
<name>A0ABW2PY78_9BACL</name>
<comment type="subcellular location">
    <subcellularLocation>
        <location evidence="2">Cytoplasm</location>
    </subcellularLocation>
</comment>
<comment type="caution">
    <text evidence="3">The sequence shown here is derived from an EMBL/GenBank/DDBJ whole genome shotgun (WGS) entry which is preliminary data.</text>
</comment>
<dbReference type="PANTHER" id="PTHR13887:SF47">
    <property type="entry name" value="CLPXP ADAPTER PROTEIN SPXH"/>
    <property type="match status" value="1"/>
</dbReference>
<comment type="subunit">
    <text evidence="2">Interacts with Spx.</text>
</comment>
<dbReference type="Gene3D" id="3.40.30.10">
    <property type="entry name" value="Glutaredoxin"/>
    <property type="match status" value="1"/>
</dbReference>
<protein>
    <recommendedName>
        <fullName evidence="2">ClpXP adapter protein SpxH</fullName>
    </recommendedName>
</protein>
<comment type="function">
    <text evidence="2">Adapter protein required for efficient degradation of Spx by ClpXP under non-stress conditions. Interaction with Spx stabilizes Spx and exposes the C-terminus of Spx for recognition and proteolysis by ClpXP.</text>
</comment>
<dbReference type="InterPro" id="IPR046404">
    <property type="entry name" value="Adapter_SpxH"/>
</dbReference>
<keyword evidence="4" id="KW-1185">Reference proteome</keyword>
<proteinExistence type="inferred from homology"/>